<comment type="caution">
    <text evidence="12">The sequence shown here is derived from an EMBL/GenBank/DDBJ whole genome shotgun (WGS) entry which is preliminary data.</text>
</comment>
<keyword evidence="3" id="KW-1003">Cell membrane</keyword>
<dbReference type="InterPro" id="IPR016140">
    <property type="entry name" value="Bifunc_inhib/LTP/seed_store"/>
</dbReference>
<dbReference type="GO" id="GO:0005886">
    <property type="term" value="C:plasma membrane"/>
    <property type="evidence" value="ECO:0007669"/>
    <property type="project" value="UniProtKB-SubCell"/>
</dbReference>
<evidence type="ECO:0000256" key="8">
    <source>
        <dbReference type="ARBA" id="ARBA00023288"/>
    </source>
</evidence>
<dbReference type="OrthoDB" id="1602316at2759"/>
<keyword evidence="9" id="KW-1133">Transmembrane helix</keyword>
<evidence type="ECO:0000256" key="5">
    <source>
        <dbReference type="ARBA" id="ARBA00022729"/>
    </source>
</evidence>
<protein>
    <submittedName>
        <fullName evidence="12">Non-specific lipid-transfer protein-like protein</fullName>
    </submittedName>
</protein>
<feature type="chain" id="PRO_5015788141" evidence="10">
    <location>
        <begin position="26"/>
        <end position="188"/>
    </location>
</feature>
<evidence type="ECO:0000259" key="11">
    <source>
        <dbReference type="Pfam" id="PF14368"/>
    </source>
</evidence>
<feature type="signal peptide" evidence="10">
    <location>
        <begin position="1"/>
        <end position="25"/>
    </location>
</feature>
<organism evidence="12 13">
    <name type="scientific">Artemisia annua</name>
    <name type="common">Sweet wormwood</name>
    <dbReference type="NCBI Taxonomy" id="35608"/>
    <lineage>
        <taxon>Eukaryota</taxon>
        <taxon>Viridiplantae</taxon>
        <taxon>Streptophyta</taxon>
        <taxon>Embryophyta</taxon>
        <taxon>Tracheophyta</taxon>
        <taxon>Spermatophyta</taxon>
        <taxon>Magnoliopsida</taxon>
        <taxon>eudicotyledons</taxon>
        <taxon>Gunneridae</taxon>
        <taxon>Pentapetalae</taxon>
        <taxon>asterids</taxon>
        <taxon>campanulids</taxon>
        <taxon>Asterales</taxon>
        <taxon>Asteraceae</taxon>
        <taxon>Asteroideae</taxon>
        <taxon>Anthemideae</taxon>
        <taxon>Artemisiinae</taxon>
        <taxon>Artemisia</taxon>
    </lineage>
</organism>
<name>A0A2U1QD37_ARTAN</name>
<dbReference type="Proteomes" id="UP000245207">
    <property type="component" value="Unassembled WGS sequence"/>
</dbReference>
<evidence type="ECO:0000256" key="9">
    <source>
        <dbReference type="SAM" id="Phobius"/>
    </source>
</evidence>
<accession>A0A2U1QD37</accession>
<dbReference type="EMBL" id="PKPP01000211">
    <property type="protein sequence ID" value="PWA95910.1"/>
    <property type="molecule type" value="Genomic_DNA"/>
</dbReference>
<keyword evidence="13" id="KW-1185">Reference proteome</keyword>
<evidence type="ECO:0000256" key="7">
    <source>
        <dbReference type="ARBA" id="ARBA00023180"/>
    </source>
</evidence>
<dbReference type="InterPro" id="IPR043325">
    <property type="entry name" value="LTSS"/>
</dbReference>
<evidence type="ECO:0000256" key="2">
    <source>
        <dbReference type="ARBA" id="ARBA00009748"/>
    </source>
</evidence>
<keyword evidence="5 10" id="KW-0732">Signal</keyword>
<evidence type="ECO:0000256" key="1">
    <source>
        <dbReference type="ARBA" id="ARBA00004609"/>
    </source>
</evidence>
<dbReference type="GO" id="GO:0098552">
    <property type="term" value="C:side of membrane"/>
    <property type="evidence" value="ECO:0007669"/>
    <property type="project" value="UniProtKB-KW"/>
</dbReference>
<dbReference type="InterPro" id="IPR036312">
    <property type="entry name" value="Bifun_inhib/LTP/seed_sf"/>
</dbReference>
<evidence type="ECO:0000256" key="4">
    <source>
        <dbReference type="ARBA" id="ARBA00022622"/>
    </source>
</evidence>
<comment type="similarity">
    <text evidence="2">Belongs to the plant LTP family.</text>
</comment>
<evidence type="ECO:0000256" key="6">
    <source>
        <dbReference type="ARBA" id="ARBA00023157"/>
    </source>
</evidence>
<proteinExistence type="inferred from homology"/>
<sequence length="188" mass="20570">MSNFTQTLCIFFAFAAVSLFSNATASRPHLPAQAPAPQKPPPCDHTLMFKMINCLPYLQKGSRMDEPVSSCCSGVKDVCKVDSTCVSEALKRNVELGFDLNMTRVASVTSTCGFMHGSLDKYIPSLLEIVQSAGPSSATPMALSPKSGGANYSLQQSSGFKFRWFWIFLPAMALLGWGVKKWIYHQDV</sequence>
<keyword evidence="9" id="KW-0472">Membrane</keyword>
<dbReference type="CDD" id="cd00010">
    <property type="entry name" value="AAI_LTSS"/>
    <property type="match status" value="1"/>
</dbReference>
<evidence type="ECO:0000313" key="12">
    <source>
        <dbReference type="EMBL" id="PWA95910.1"/>
    </source>
</evidence>
<feature type="domain" description="Bifunctional inhibitor/plant lipid transfer protein/seed storage helical" evidence="11">
    <location>
        <begin position="31"/>
        <end position="114"/>
    </location>
</feature>
<dbReference type="SUPFAM" id="SSF47699">
    <property type="entry name" value="Bifunctional inhibitor/lipid-transfer protein/seed storage 2S albumin"/>
    <property type="match status" value="1"/>
</dbReference>
<keyword evidence="9" id="KW-0812">Transmembrane</keyword>
<keyword evidence="6" id="KW-1015">Disulfide bond</keyword>
<feature type="transmembrane region" description="Helical" evidence="9">
    <location>
        <begin position="162"/>
        <end position="179"/>
    </location>
</feature>
<evidence type="ECO:0000313" key="13">
    <source>
        <dbReference type="Proteomes" id="UP000245207"/>
    </source>
</evidence>
<evidence type="ECO:0000256" key="10">
    <source>
        <dbReference type="SAM" id="SignalP"/>
    </source>
</evidence>
<reference evidence="12 13" key="1">
    <citation type="journal article" date="2018" name="Mol. Plant">
        <title>The genome of Artemisia annua provides insight into the evolution of Asteraceae family and artemisinin biosynthesis.</title>
        <authorList>
            <person name="Shen Q."/>
            <person name="Zhang L."/>
            <person name="Liao Z."/>
            <person name="Wang S."/>
            <person name="Yan T."/>
            <person name="Shi P."/>
            <person name="Liu M."/>
            <person name="Fu X."/>
            <person name="Pan Q."/>
            <person name="Wang Y."/>
            <person name="Lv Z."/>
            <person name="Lu X."/>
            <person name="Zhang F."/>
            <person name="Jiang W."/>
            <person name="Ma Y."/>
            <person name="Chen M."/>
            <person name="Hao X."/>
            <person name="Li L."/>
            <person name="Tang Y."/>
            <person name="Lv G."/>
            <person name="Zhou Y."/>
            <person name="Sun X."/>
            <person name="Brodelius P.E."/>
            <person name="Rose J.K.C."/>
            <person name="Tang K."/>
        </authorList>
    </citation>
    <scope>NUCLEOTIDE SEQUENCE [LARGE SCALE GENOMIC DNA]</scope>
    <source>
        <strain evidence="13">cv. Huhao1</strain>
        <tissue evidence="12">Leaf</tissue>
    </source>
</reference>
<keyword evidence="8" id="KW-0449">Lipoprotein</keyword>
<comment type="subcellular location">
    <subcellularLocation>
        <location evidence="1">Cell membrane</location>
        <topology evidence="1">Lipid-anchor</topology>
        <topology evidence="1">GPI-anchor</topology>
    </subcellularLocation>
</comment>
<gene>
    <name evidence="12" type="ORF">CTI12_AA045530</name>
</gene>
<dbReference type="PANTHER" id="PTHR33044">
    <property type="entry name" value="BIFUNCTIONAL INHIBITOR/LIPID-TRANSFER PROTEIN/SEED STORAGE 2S ALBUMIN SUPERFAMILY PROTEIN-RELATED"/>
    <property type="match status" value="1"/>
</dbReference>
<keyword evidence="4" id="KW-0336">GPI-anchor</keyword>
<dbReference type="Gene3D" id="1.10.110.10">
    <property type="entry name" value="Plant lipid-transfer and hydrophobic proteins"/>
    <property type="match status" value="1"/>
</dbReference>
<dbReference type="Pfam" id="PF14368">
    <property type="entry name" value="LTP_2"/>
    <property type="match status" value="1"/>
</dbReference>
<dbReference type="STRING" id="35608.A0A2U1QD37"/>
<evidence type="ECO:0000256" key="3">
    <source>
        <dbReference type="ARBA" id="ARBA00022475"/>
    </source>
</evidence>
<keyword evidence="7" id="KW-0325">Glycoprotein</keyword>
<dbReference type="AlphaFoldDB" id="A0A2U1QD37"/>